<accession>A0A916W2E8</accession>
<organism evidence="4 5">
    <name type="scientific">Pelagibacterium lentulum</name>
    <dbReference type="NCBI Taxonomy" id="2029865"/>
    <lineage>
        <taxon>Bacteria</taxon>
        <taxon>Pseudomonadati</taxon>
        <taxon>Pseudomonadota</taxon>
        <taxon>Alphaproteobacteria</taxon>
        <taxon>Hyphomicrobiales</taxon>
        <taxon>Devosiaceae</taxon>
        <taxon>Pelagibacterium</taxon>
    </lineage>
</organism>
<dbReference type="InterPro" id="IPR002048">
    <property type="entry name" value="EF_hand_dom"/>
</dbReference>
<feature type="chain" id="PRO_5037587252" description="EF-hand domain-containing protein" evidence="2">
    <location>
        <begin position="23"/>
        <end position="111"/>
    </location>
</feature>
<keyword evidence="5" id="KW-1185">Reference proteome</keyword>
<gene>
    <name evidence="4" type="ORF">GCM10011499_33780</name>
</gene>
<dbReference type="Gene3D" id="1.10.238.10">
    <property type="entry name" value="EF-hand"/>
    <property type="match status" value="1"/>
</dbReference>
<dbReference type="EMBL" id="BMKB01000007">
    <property type="protein sequence ID" value="GGA60779.1"/>
    <property type="molecule type" value="Genomic_DNA"/>
</dbReference>
<dbReference type="Proteomes" id="UP000596977">
    <property type="component" value="Unassembled WGS sequence"/>
</dbReference>
<evidence type="ECO:0000313" key="4">
    <source>
        <dbReference type="EMBL" id="GGA60779.1"/>
    </source>
</evidence>
<feature type="compositionally biased region" description="Pro residues" evidence="1">
    <location>
        <begin position="78"/>
        <end position="91"/>
    </location>
</feature>
<dbReference type="AlphaFoldDB" id="A0A916W2E8"/>
<dbReference type="PROSITE" id="PS00018">
    <property type="entry name" value="EF_HAND_1"/>
    <property type="match status" value="1"/>
</dbReference>
<feature type="domain" description="EF-hand" evidence="3">
    <location>
        <begin position="27"/>
        <end position="53"/>
    </location>
</feature>
<dbReference type="SUPFAM" id="SSF47473">
    <property type="entry name" value="EF-hand"/>
    <property type="match status" value="1"/>
</dbReference>
<dbReference type="RefSeq" id="WP_127071560.1">
    <property type="nucleotide sequence ID" value="NZ_BMKB01000007.1"/>
</dbReference>
<evidence type="ECO:0000256" key="1">
    <source>
        <dbReference type="SAM" id="MobiDB-lite"/>
    </source>
</evidence>
<evidence type="ECO:0000256" key="2">
    <source>
        <dbReference type="SAM" id="SignalP"/>
    </source>
</evidence>
<reference evidence="4 5" key="1">
    <citation type="journal article" date="2014" name="Int. J. Syst. Evol. Microbiol.">
        <title>Complete genome sequence of Corynebacterium casei LMG S-19264T (=DSM 44701T), isolated from a smear-ripened cheese.</title>
        <authorList>
            <consortium name="US DOE Joint Genome Institute (JGI-PGF)"/>
            <person name="Walter F."/>
            <person name="Albersmeier A."/>
            <person name="Kalinowski J."/>
            <person name="Ruckert C."/>
        </authorList>
    </citation>
    <scope>NUCLEOTIDE SEQUENCE [LARGE SCALE GENOMIC DNA]</scope>
    <source>
        <strain evidence="4 5">CGMCC 1.15896</strain>
    </source>
</reference>
<evidence type="ECO:0000313" key="5">
    <source>
        <dbReference type="Proteomes" id="UP000596977"/>
    </source>
</evidence>
<keyword evidence="2" id="KW-0732">Signal</keyword>
<dbReference type="CDD" id="cd00051">
    <property type="entry name" value="EFh"/>
    <property type="match status" value="1"/>
</dbReference>
<feature type="compositionally biased region" description="Acidic residues" evidence="1">
    <location>
        <begin position="102"/>
        <end position="111"/>
    </location>
</feature>
<proteinExistence type="predicted"/>
<dbReference type="InterPro" id="IPR018247">
    <property type="entry name" value="EF_Hand_1_Ca_BS"/>
</dbReference>
<evidence type="ECO:0000259" key="3">
    <source>
        <dbReference type="PROSITE" id="PS50222"/>
    </source>
</evidence>
<protein>
    <recommendedName>
        <fullName evidence="3">EF-hand domain-containing protein</fullName>
    </recommendedName>
</protein>
<dbReference type="Pfam" id="PF13202">
    <property type="entry name" value="EF-hand_5"/>
    <property type="match status" value="2"/>
</dbReference>
<dbReference type="InterPro" id="IPR011992">
    <property type="entry name" value="EF-hand-dom_pair"/>
</dbReference>
<dbReference type="OrthoDB" id="5470953at2"/>
<dbReference type="GO" id="GO:0005509">
    <property type="term" value="F:calcium ion binding"/>
    <property type="evidence" value="ECO:0007669"/>
    <property type="project" value="InterPro"/>
</dbReference>
<feature type="signal peptide" evidence="2">
    <location>
        <begin position="1"/>
        <end position="22"/>
    </location>
</feature>
<name>A0A916W2E8_9HYPH</name>
<feature type="region of interest" description="Disordered" evidence="1">
    <location>
        <begin position="74"/>
        <end position="111"/>
    </location>
</feature>
<sequence length="111" mass="11756">MKKTILSVATLVGLGFAGSAMAQAVDFNALDTNMDGQISFEELQVVLPEITQEDFDLLDQDGSGGLSEQEFNILFQPPTEPAPAPAEPAPADPMTEAPVDPLLDEPADPLM</sequence>
<comment type="caution">
    <text evidence="4">The sequence shown here is derived from an EMBL/GenBank/DDBJ whole genome shotgun (WGS) entry which is preliminary data.</text>
</comment>
<dbReference type="PROSITE" id="PS50222">
    <property type="entry name" value="EF_HAND_2"/>
    <property type="match status" value="1"/>
</dbReference>